<dbReference type="RefSeq" id="XP_021562360.1">
    <property type="nucleotide sequence ID" value="XM_021706685.1"/>
</dbReference>
<dbReference type="Pfam" id="PF01352">
    <property type="entry name" value="KRAB"/>
    <property type="match status" value="1"/>
</dbReference>
<dbReference type="SUPFAM" id="SSF109640">
    <property type="entry name" value="KRAB domain (Kruppel-associated box)"/>
    <property type="match status" value="1"/>
</dbReference>
<evidence type="ECO:0000256" key="5">
    <source>
        <dbReference type="PROSITE-ProRule" id="PRU00042"/>
    </source>
</evidence>
<dbReference type="Gene3D" id="3.30.160.60">
    <property type="entry name" value="Classic Zinc Finger"/>
    <property type="match status" value="1"/>
</dbReference>
<dbReference type="SMART" id="SM00349">
    <property type="entry name" value="KRAB"/>
    <property type="match status" value="1"/>
</dbReference>
<reference evidence="10" key="1">
    <citation type="submission" date="2025-08" db="UniProtKB">
        <authorList>
            <consortium name="RefSeq"/>
        </authorList>
    </citation>
    <scope>IDENTIFICATION</scope>
</reference>
<feature type="compositionally biased region" description="Low complexity" evidence="6">
    <location>
        <begin position="33"/>
        <end position="42"/>
    </location>
</feature>
<feature type="domain" description="KRAB" evidence="8">
    <location>
        <begin position="139"/>
        <end position="210"/>
    </location>
</feature>
<dbReference type="GO" id="GO:0006355">
    <property type="term" value="P:regulation of DNA-templated transcription"/>
    <property type="evidence" value="ECO:0007669"/>
    <property type="project" value="InterPro"/>
</dbReference>
<dbReference type="PANTHER" id="PTHR23232">
    <property type="entry name" value="KRAB DOMAIN C2H2 ZINC FINGER"/>
    <property type="match status" value="1"/>
</dbReference>
<dbReference type="CDD" id="cd07765">
    <property type="entry name" value="KRAB_A-box"/>
    <property type="match status" value="1"/>
</dbReference>
<dbReference type="InterPro" id="IPR001909">
    <property type="entry name" value="KRAB"/>
</dbReference>
<gene>
    <name evidence="10" type="primary">LOC103276072</name>
</gene>
<evidence type="ECO:0000313" key="10">
    <source>
        <dbReference type="RefSeq" id="XP_021562360.1"/>
    </source>
</evidence>
<keyword evidence="1" id="KW-0479">Metal-binding</keyword>
<accession>A0A3Q0DJR3</accession>
<dbReference type="PROSITE" id="PS00028">
    <property type="entry name" value="ZINC_FINGER_C2H2_1"/>
    <property type="match status" value="1"/>
</dbReference>
<dbReference type="OrthoDB" id="9548399at2759"/>
<evidence type="ECO:0000256" key="3">
    <source>
        <dbReference type="ARBA" id="ARBA00022771"/>
    </source>
</evidence>
<dbReference type="AlphaFoldDB" id="A0A3Q0DJR3"/>
<dbReference type="SUPFAM" id="SSF57667">
    <property type="entry name" value="beta-beta-alpha zinc fingers"/>
    <property type="match status" value="1"/>
</dbReference>
<dbReference type="InterPro" id="IPR050169">
    <property type="entry name" value="Krueppel_C2H2_ZnF"/>
</dbReference>
<evidence type="ECO:0000259" key="8">
    <source>
        <dbReference type="PROSITE" id="PS50805"/>
    </source>
</evidence>
<sequence>MTPARVSGPSSWPAASLWFREASGPGRRPRRPPGISRSSSAPEARPWPVEGLVRARVARWRREALSPGGSFSLCVNPASPVAREAPPLPLSPAASARSLPVVPRSRALRARAPEHAVNLFHSPAHVSALTFVWSTGMSVTFEDVAVMFTQEEWGQLDVTQRTLYWEVMLEICHLLFSLGCPLSKQELIYQLEHSEELWMVKKDTSHNSCPGHSRKPKATEPTPSHLVLPEGISFQDQLTQGASNDLQFQQARDQDVPSEKEGLLIPEIDAQRERCTEKISSEHEGLGSGNSVCSRIIQEQVLSEVTLYKYESQGPVTDLSVLEGKNSYKCEECGKMFNKNCLFVQHEHIHTQMEPLNAQNVGKPLARVHISFITTSSILARSPINTWCGKDFTCRS</sequence>
<dbReference type="PANTHER" id="PTHR23232:SF117">
    <property type="entry name" value="KRAB DOMAIN-CONTAINING PROTEIN"/>
    <property type="match status" value="1"/>
</dbReference>
<dbReference type="GeneID" id="103276072"/>
<evidence type="ECO:0000256" key="4">
    <source>
        <dbReference type="ARBA" id="ARBA00022833"/>
    </source>
</evidence>
<keyword evidence="2" id="KW-0677">Repeat</keyword>
<dbReference type="Gene3D" id="6.10.140.140">
    <property type="match status" value="1"/>
</dbReference>
<feature type="region of interest" description="Disordered" evidence="6">
    <location>
        <begin position="17"/>
        <end position="45"/>
    </location>
</feature>
<keyword evidence="4" id="KW-0862">Zinc</keyword>
<dbReference type="PROSITE" id="PS50805">
    <property type="entry name" value="KRAB"/>
    <property type="match status" value="1"/>
</dbReference>
<dbReference type="InterPro" id="IPR036051">
    <property type="entry name" value="KRAB_dom_sf"/>
</dbReference>
<dbReference type="PROSITE" id="PS50157">
    <property type="entry name" value="ZINC_FINGER_C2H2_2"/>
    <property type="match status" value="1"/>
</dbReference>
<dbReference type="Proteomes" id="UP000189704">
    <property type="component" value="Unplaced"/>
</dbReference>
<dbReference type="InterPro" id="IPR036236">
    <property type="entry name" value="Znf_C2H2_sf"/>
</dbReference>
<evidence type="ECO:0000256" key="1">
    <source>
        <dbReference type="ARBA" id="ARBA00022723"/>
    </source>
</evidence>
<evidence type="ECO:0000256" key="6">
    <source>
        <dbReference type="SAM" id="MobiDB-lite"/>
    </source>
</evidence>
<evidence type="ECO:0000313" key="9">
    <source>
        <dbReference type="Proteomes" id="UP000189704"/>
    </source>
</evidence>
<name>A0A3Q0DJR3_CARSF</name>
<keyword evidence="3 5" id="KW-0863">Zinc-finger</keyword>
<keyword evidence="9" id="KW-1185">Reference proteome</keyword>
<dbReference type="InterPro" id="IPR013087">
    <property type="entry name" value="Znf_C2H2_type"/>
</dbReference>
<proteinExistence type="predicted"/>
<protein>
    <submittedName>
        <fullName evidence="10">Zinc finger protein 543-like</fullName>
    </submittedName>
</protein>
<evidence type="ECO:0000256" key="2">
    <source>
        <dbReference type="ARBA" id="ARBA00022737"/>
    </source>
</evidence>
<feature type="domain" description="C2H2-type" evidence="7">
    <location>
        <begin position="328"/>
        <end position="355"/>
    </location>
</feature>
<evidence type="ECO:0000259" key="7">
    <source>
        <dbReference type="PROSITE" id="PS50157"/>
    </source>
</evidence>
<dbReference type="GO" id="GO:0008270">
    <property type="term" value="F:zinc ion binding"/>
    <property type="evidence" value="ECO:0007669"/>
    <property type="project" value="UniProtKB-KW"/>
</dbReference>
<organism evidence="9 10">
    <name type="scientific">Carlito syrichta</name>
    <name type="common">Philippine tarsier</name>
    <name type="synonym">Tarsius syrichta</name>
    <dbReference type="NCBI Taxonomy" id="1868482"/>
    <lineage>
        <taxon>Eukaryota</taxon>
        <taxon>Metazoa</taxon>
        <taxon>Chordata</taxon>
        <taxon>Craniata</taxon>
        <taxon>Vertebrata</taxon>
        <taxon>Euteleostomi</taxon>
        <taxon>Mammalia</taxon>
        <taxon>Eutheria</taxon>
        <taxon>Euarchontoglires</taxon>
        <taxon>Primates</taxon>
        <taxon>Haplorrhini</taxon>
        <taxon>Tarsiiformes</taxon>
        <taxon>Tarsiidae</taxon>
        <taxon>Carlito</taxon>
    </lineage>
</organism>
<dbReference type="KEGG" id="csyr:103276072"/>